<comment type="caution">
    <text evidence="2">The sequence shown here is derived from an EMBL/GenBank/DDBJ whole genome shotgun (WGS) entry which is preliminary data.</text>
</comment>
<dbReference type="EMBL" id="VIEB01000309">
    <property type="protein sequence ID" value="TQD95600.1"/>
    <property type="molecule type" value="Genomic_DNA"/>
</dbReference>
<sequence length="416" mass="46858">MPMGYLQTTPYLPSQIPSSAPPQLRHHRVPPLPSTSPLLTAMATPSRIRASVTVERSRTKTRPGPASTQLKCFLQPISSVEMKRKPKSEIFGYRQSKTSSNFSSSSVGSTLRSYCCTNGLVNTVLINDVTSSCWKCSSQTSCNGSRVMPPLGNPTPAIEDLSPKEDFIQIAHRVPRPQEPDKALCCPVPILRYPLKNARLHLEFLTHHMTVEMIVFHSCGSRINIFVVFKNMLKREMAQTYVPDLLLDPHHWMEITKSILDFLLVEIRERCTMDVFLYAFESFGIGNKVYPEFSLHCLNWWFLTNSFLTRNVQSDTETILVSPTTLLTGTFGWVSLCSMDTFLRMIVKAPKWAFTSGCSIIFSTIWHNNLTLIANGSFYPFMSGLTKVISTFPLSSHMIDTMTSVCLLVSHCNTCY</sequence>
<feature type="region of interest" description="Disordered" evidence="1">
    <location>
        <begin position="1"/>
        <end position="67"/>
    </location>
</feature>
<evidence type="ECO:0000313" key="3">
    <source>
        <dbReference type="Proteomes" id="UP000315295"/>
    </source>
</evidence>
<keyword evidence="3" id="KW-1185">Reference proteome</keyword>
<proteinExistence type="predicted"/>
<protein>
    <submittedName>
        <fullName evidence="2">Uncharacterized protein</fullName>
    </submittedName>
</protein>
<dbReference type="Proteomes" id="UP000315295">
    <property type="component" value="Unassembled WGS sequence"/>
</dbReference>
<gene>
    <name evidence="2" type="ORF">C1H46_018748</name>
</gene>
<reference evidence="2 3" key="1">
    <citation type="journal article" date="2019" name="G3 (Bethesda)">
        <title>Sequencing of a Wild Apple (Malus baccata) Genome Unravels the Differences Between Cultivated and Wild Apple Species Regarding Disease Resistance and Cold Tolerance.</title>
        <authorList>
            <person name="Chen X."/>
        </authorList>
    </citation>
    <scope>NUCLEOTIDE SEQUENCE [LARGE SCALE GENOMIC DNA]</scope>
    <source>
        <strain evidence="3">cv. Shandingzi</strain>
        <tissue evidence="2">Leaves</tissue>
    </source>
</reference>
<evidence type="ECO:0000256" key="1">
    <source>
        <dbReference type="SAM" id="MobiDB-lite"/>
    </source>
</evidence>
<evidence type="ECO:0000313" key="2">
    <source>
        <dbReference type="EMBL" id="TQD95600.1"/>
    </source>
</evidence>
<dbReference type="AlphaFoldDB" id="A0A540MA25"/>
<organism evidence="2 3">
    <name type="scientific">Malus baccata</name>
    <name type="common">Siberian crab apple</name>
    <name type="synonym">Pyrus baccata</name>
    <dbReference type="NCBI Taxonomy" id="106549"/>
    <lineage>
        <taxon>Eukaryota</taxon>
        <taxon>Viridiplantae</taxon>
        <taxon>Streptophyta</taxon>
        <taxon>Embryophyta</taxon>
        <taxon>Tracheophyta</taxon>
        <taxon>Spermatophyta</taxon>
        <taxon>Magnoliopsida</taxon>
        <taxon>eudicotyledons</taxon>
        <taxon>Gunneridae</taxon>
        <taxon>Pentapetalae</taxon>
        <taxon>rosids</taxon>
        <taxon>fabids</taxon>
        <taxon>Rosales</taxon>
        <taxon>Rosaceae</taxon>
        <taxon>Amygdaloideae</taxon>
        <taxon>Maleae</taxon>
        <taxon>Malus</taxon>
    </lineage>
</organism>
<feature type="compositionally biased region" description="Polar residues" evidence="1">
    <location>
        <begin position="1"/>
        <end position="18"/>
    </location>
</feature>
<name>A0A540MA25_MALBA</name>
<accession>A0A540MA25</accession>